<accession>A0A078LWQ9</accession>
<gene>
    <name evidence="2" type="primary">ytpA_1</name>
    <name evidence="2" type="ORF">BN1048_00569</name>
</gene>
<dbReference type="SUPFAM" id="SSF53474">
    <property type="entry name" value="alpha/beta-Hydrolases"/>
    <property type="match status" value="1"/>
</dbReference>
<evidence type="ECO:0000313" key="3">
    <source>
        <dbReference type="Proteomes" id="UP000044136"/>
    </source>
</evidence>
<evidence type="ECO:0000259" key="1">
    <source>
        <dbReference type="Pfam" id="PF12146"/>
    </source>
</evidence>
<sequence length="294" mass="33698">MKILNRTMKNKDRSISVTHYVPERPKASIQILHGMAEHKDRYKEFLMYLALNDIHCVIHNHRGHGCDEKKSSLGHFNSFDELLDDARIVSTSMPKDVPRIGLGHSMGSILLRRLLTEDIYDAGIIVGTGSKVKLSDTVANVLIQPLSKLIPSTKSRLINKLSFLGYDGNFKGTVKNRWLSADEHHVLQYNTDPHAGQKMSVRALAEILKNIRTVDTSKTLKKYKNIPYLLIGGMDDPFSHFGRDYEMLNWRLQRHFDNVQLELVPNARHEVLFEENRGAVYSNIVKWVKQNVEK</sequence>
<dbReference type="eggNOG" id="COG2267">
    <property type="taxonomic scope" value="Bacteria"/>
</dbReference>
<dbReference type="PANTHER" id="PTHR11614">
    <property type="entry name" value="PHOSPHOLIPASE-RELATED"/>
    <property type="match status" value="1"/>
</dbReference>
<dbReference type="OrthoDB" id="9806902at2"/>
<dbReference type="Gene3D" id="3.40.50.1820">
    <property type="entry name" value="alpha/beta hydrolase"/>
    <property type="match status" value="1"/>
</dbReference>
<protein>
    <submittedName>
        <fullName evidence="2">Phospholipase YtpA</fullName>
    </submittedName>
</protein>
<organism evidence="2 3">
    <name type="scientific">Jeotgalicoccus saudimassiliensis</name>
    <dbReference type="NCBI Taxonomy" id="1461582"/>
    <lineage>
        <taxon>Bacteria</taxon>
        <taxon>Bacillati</taxon>
        <taxon>Bacillota</taxon>
        <taxon>Bacilli</taxon>
        <taxon>Bacillales</taxon>
        <taxon>Staphylococcaceae</taxon>
        <taxon>Jeotgalicoccus</taxon>
    </lineage>
</organism>
<proteinExistence type="predicted"/>
<dbReference type="EMBL" id="CCSE01000001">
    <property type="protein sequence ID" value="CDZ99628.1"/>
    <property type="molecule type" value="Genomic_DNA"/>
</dbReference>
<dbReference type="InterPro" id="IPR029058">
    <property type="entry name" value="AB_hydrolase_fold"/>
</dbReference>
<dbReference type="AlphaFoldDB" id="A0A078LWQ9"/>
<feature type="domain" description="Serine aminopeptidase S33" evidence="1">
    <location>
        <begin position="24"/>
        <end position="275"/>
    </location>
</feature>
<dbReference type="Pfam" id="PF12146">
    <property type="entry name" value="Hydrolase_4"/>
    <property type="match status" value="1"/>
</dbReference>
<evidence type="ECO:0000313" key="2">
    <source>
        <dbReference type="EMBL" id="CDZ99628.1"/>
    </source>
</evidence>
<dbReference type="HOGENOM" id="CLU_026209_7_2_9"/>
<dbReference type="InterPro" id="IPR022742">
    <property type="entry name" value="Hydrolase_4"/>
</dbReference>
<dbReference type="RefSeq" id="WP_035808222.1">
    <property type="nucleotide sequence ID" value="NZ_CCSE01000001.1"/>
</dbReference>
<keyword evidence="3" id="KW-1185">Reference proteome</keyword>
<reference evidence="2 3" key="1">
    <citation type="submission" date="2014-07" db="EMBL/GenBank/DDBJ databases">
        <authorList>
            <person name="Urmite Genomes Urmite Genomes"/>
        </authorList>
    </citation>
    <scope>NUCLEOTIDE SEQUENCE [LARGE SCALE GENOMIC DNA]</scope>
    <source>
        <strain evidence="2 3">13MG44_air</strain>
    </source>
</reference>
<dbReference type="STRING" id="1461582.BN1048_00569"/>
<dbReference type="InterPro" id="IPR051044">
    <property type="entry name" value="MAG_DAG_Lipase"/>
</dbReference>
<dbReference type="Proteomes" id="UP000044136">
    <property type="component" value="Unassembled WGS sequence"/>
</dbReference>
<name>A0A078LWQ9_9STAP</name>